<keyword evidence="4" id="KW-0560">Oxidoreductase</keyword>
<feature type="binding site" evidence="7">
    <location>
        <position position="179"/>
    </location>
    <ligand>
        <name>glyoxylate</name>
        <dbReference type="ChEBI" id="CHEBI:36655"/>
    </ligand>
</feature>
<dbReference type="Gene3D" id="3.20.20.70">
    <property type="entry name" value="Aldolase class I"/>
    <property type="match status" value="1"/>
</dbReference>
<feature type="binding site" evidence="7">
    <location>
        <position position="35"/>
    </location>
    <ligand>
        <name>glyoxylate</name>
        <dbReference type="ChEBI" id="CHEBI:36655"/>
    </ligand>
</feature>
<evidence type="ECO:0000256" key="5">
    <source>
        <dbReference type="ARBA" id="ARBA00024042"/>
    </source>
</evidence>
<dbReference type="PROSITE" id="PS51349">
    <property type="entry name" value="FMN_HYDROXY_ACID_DH_2"/>
    <property type="match status" value="1"/>
</dbReference>
<evidence type="ECO:0000256" key="1">
    <source>
        <dbReference type="ARBA" id="ARBA00001917"/>
    </source>
</evidence>
<dbReference type="PANTHER" id="PTHR10578:SF107">
    <property type="entry name" value="2-HYDROXYACID OXIDASE 1"/>
    <property type="match status" value="1"/>
</dbReference>
<feature type="region of interest" description="Disordered" evidence="8">
    <location>
        <begin position="224"/>
        <end position="245"/>
    </location>
</feature>
<feature type="domain" description="FMN hydroxy acid dehydrogenase" evidence="9">
    <location>
        <begin position="9"/>
        <end position="403"/>
    </location>
</feature>
<evidence type="ECO:0000256" key="8">
    <source>
        <dbReference type="SAM" id="MobiDB-lite"/>
    </source>
</evidence>
<evidence type="ECO:0000259" key="9">
    <source>
        <dbReference type="PROSITE" id="PS51349"/>
    </source>
</evidence>
<dbReference type="PROSITE" id="PS00557">
    <property type="entry name" value="FMN_HYDROXY_ACID_DH_1"/>
    <property type="match status" value="1"/>
</dbReference>
<feature type="binding site" evidence="7">
    <location>
        <position position="143"/>
    </location>
    <ligand>
        <name>glyoxylate</name>
        <dbReference type="ChEBI" id="CHEBI:36655"/>
    </ligand>
</feature>
<keyword evidence="3 7" id="KW-0288">FMN</keyword>
<accession>A0AAN8S626</accession>
<dbReference type="Proteomes" id="UP001307849">
    <property type="component" value="Unassembled WGS sequence"/>
</dbReference>
<keyword evidence="11" id="KW-1185">Reference proteome</keyword>
<sequence length="413" mass="45720">MNGNSTPPTIPREILSLKDLEAKCLETMAPMVRDYLYDGAEEGHTIRENLEVWDRWLVIPRMMRDTSNVNLTPRTHQFNQSWSLPLGIAPSAMQQLAHPSGEKATAAAARSMNIPFGLSTFSNYTIEEVKDAGRDSVVGLQMYLLEGRRDLNIELMRRAEAAGYKAIVLTVDSPVPGNRPGLIKSNFVMPKHMKFRNFSEDFGGPLDQAQDTQFNDDSTTVAIANDTNPDSAAARTPEQTTKSRGNQLIVDSSINWERDMTWLRENTSLEIWVKGILHPLDAEEAIAYGASGIMVSNHGGRQLDTCVSALDVLPAIVKQVNGRVPVHLDGGIRRGGDIFKALALGADFVWIGRPVWWGLEVAGEEGVRWVIQTLKREFEVVMKLMGCRHVGEIKREMMVTKSGLLSMGGSGVF</sequence>
<protein>
    <recommendedName>
        <fullName evidence="9">FMN hydroxy acid dehydrogenase domain-containing protein</fullName>
    </recommendedName>
</protein>
<evidence type="ECO:0000256" key="7">
    <source>
        <dbReference type="PIRSR" id="PIRSR000138-2"/>
    </source>
</evidence>
<feature type="binding site" evidence="7">
    <location>
        <position position="296"/>
    </location>
    <ligand>
        <name>FMN</name>
        <dbReference type="ChEBI" id="CHEBI:58210"/>
    </ligand>
</feature>
<dbReference type="InterPro" id="IPR008259">
    <property type="entry name" value="FMN_hydac_DH_AS"/>
</dbReference>
<dbReference type="SUPFAM" id="SSF51395">
    <property type="entry name" value="FMN-linked oxidoreductases"/>
    <property type="match status" value="1"/>
</dbReference>
<evidence type="ECO:0000313" key="11">
    <source>
        <dbReference type="Proteomes" id="UP001307849"/>
    </source>
</evidence>
<organism evidence="10 11">
    <name type="scientific">Arthrobotrys conoides</name>
    <dbReference type="NCBI Taxonomy" id="74498"/>
    <lineage>
        <taxon>Eukaryota</taxon>
        <taxon>Fungi</taxon>
        <taxon>Dikarya</taxon>
        <taxon>Ascomycota</taxon>
        <taxon>Pezizomycotina</taxon>
        <taxon>Orbiliomycetes</taxon>
        <taxon>Orbiliales</taxon>
        <taxon>Orbiliaceae</taxon>
        <taxon>Arthrobotrys</taxon>
    </lineage>
</organism>
<proteinExistence type="inferred from homology"/>
<evidence type="ECO:0000256" key="6">
    <source>
        <dbReference type="PIRSR" id="PIRSR000138-1"/>
    </source>
</evidence>
<dbReference type="EMBL" id="JAVHJM010000001">
    <property type="protein sequence ID" value="KAK6521805.1"/>
    <property type="molecule type" value="Genomic_DNA"/>
</dbReference>
<evidence type="ECO:0000256" key="4">
    <source>
        <dbReference type="ARBA" id="ARBA00023002"/>
    </source>
</evidence>
<dbReference type="Pfam" id="PF01070">
    <property type="entry name" value="FMN_dh"/>
    <property type="match status" value="1"/>
</dbReference>
<evidence type="ECO:0000256" key="2">
    <source>
        <dbReference type="ARBA" id="ARBA00022630"/>
    </source>
</evidence>
<feature type="binding site" evidence="7">
    <location>
        <position position="141"/>
    </location>
    <ligand>
        <name>FMN</name>
        <dbReference type="ChEBI" id="CHEBI:58210"/>
    </ligand>
</feature>
<feature type="binding site" evidence="7">
    <location>
        <begin position="90"/>
        <end position="92"/>
    </location>
    <ligand>
        <name>FMN</name>
        <dbReference type="ChEBI" id="CHEBI:58210"/>
    </ligand>
</feature>
<feature type="binding site" evidence="7">
    <location>
        <position position="274"/>
    </location>
    <ligand>
        <name>FMN</name>
        <dbReference type="ChEBI" id="CHEBI:58210"/>
    </ligand>
</feature>
<feature type="binding site" evidence="7">
    <location>
        <position position="170"/>
    </location>
    <ligand>
        <name>FMN</name>
        <dbReference type="ChEBI" id="CHEBI:58210"/>
    </ligand>
</feature>
<feature type="binding site" evidence="7">
    <location>
        <begin position="352"/>
        <end position="353"/>
    </location>
    <ligand>
        <name>FMN</name>
        <dbReference type="ChEBI" id="CHEBI:58210"/>
    </ligand>
</feature>
<feature type="binding site" evidence="7">
    <location>
        <begin position="329"/>
        <end position="333"/>
    </location>
    <ligand>
        <name>FMN</name>
        <dbReference type="ChEBI" id="CHEBI:58210"/>
    </ligand>
</feature>
<dbReference type="FunFam" id="3.20.20.70:FF:000029">
    <property type="entry name" value="L-lactate dehydrogenase"/>
    <property type="match status" value="1"/>
</dbReference>
<feature type="binding site" evidence="7">
    <location>
        <position position="119"/>
    </location>
    <ligand>
        <name>FMN</name>
        <dbReference type="ChEBI" id="CHEBI:58210"/>
    </ligand>
</feature>
<feature type="active site" description="Proton acceptor" evidence="6">
    <location>
        <position position="298"/>
    </location>
</feature>
<dbReference type="AlphaFoldDB" id="A0AAN8S626"/>
<dbReference type="PANTHER" id="PTHR10578">
    <property type="entry name" value="S -2-HYDROXY-ACID OXIDASE-RELATED"/>
    <property type="match status" value="1"/>
</dbReference>
<name>A0AAN8S626_9PEZI</name>
<dbReference type="GO" id="GO:0016614">
    <property type="term" value="F:oxidoreductase activity, acting on CH-OH group of donors"/>
    <property type="evidence" value="ECO:0007669"/>
    <property type="project" value="UniProtKB-ARBA"/>
</dbReference>
<keyword evidence="2 7" id="KW-0285">Flavoprotein</keyword>
<feature type="binding site" evidence="7">
    <location>
        <position position="301"/>
    </location>
    <ligand>
        <name>glyoxylate</name>
        <dbReference type="ChEBI" id="CHEBI:36655"/>
    </ligand>
</feature>
<gene>
    <name evidence="10" type="ORF">TWF506_002009</name>
</gene>
<dbReference type="InterPro" id="IPR000262">
    <property type="entry name" value="FMN-dep_DH"/>
</dbReference>
<evidence type="ECO:0000313" key="10">
    <source>
        <dbReference type="EMBL" id="KAK6521805.1"/>
    </source>
</evidence>
<dbReference type="CDD" id="cd02809">
    <property type="entry name" value="alpha_hydroxyacid_oxid_FMN"/>
    <property type="match status" value="1"/>
</dbReference>
<dbReference type="PIRSF" id="PIRSF000138">
    <property type="entry name" value="Al-hdrx_acd_dh"/>
    <property type="match status" value="1"/>
</dbReference>
<reference evidence="10 11" key="1">
    <citation type="submission" date="2019-10" db="EMBL/GenBank/DDBJ databases">
        <authorList>
            <person name="Palmer J.M."/>
        </authorList>
    </citation>
    <scope>NUCLEOTIDE SEQUENCE [LARGE SCALE GENOMIC DNA]</scope>
    <source>
        <strain evidence="10 11">TWF506</strain>
    </source>
</reference>
<dbReference type="InterPro" id="IPR012133">
    <property type="entry name" value="Alpha-hydoxy_acid_DH_FMN"/>
</dbReference>
<dbReference type="GO" id="GO:0010181">
    <property type="term" value="F:FMN binding"/>
    <property type="evidence" value="ECO:0007669"/>
    <property type="project" value="InterPro"/>
</dbReference>
<feature type="binding site" evidence="7">
    <location>
        <position position="298"/>
    </location>
    <ligand>
        <name>glyoxylate</name>
        <dbReference type="ChEBI" id="CHEBI:36655"/>
    </ligand>
</feature>
<dbReference type="InterPro" id="IPR013785">
    <property type="entry name" value="Aldolase_TIM"/>
</dbReference>
<comment type="caution">
    <text evidence="10">The sequence shown here is derived from an EMBL/GenBank/DDBJ whole genome shotgun (WGS) entry which is preliminary data.</text>
</comment>
<comment type="cofactor">
    <cofactor evidence="1">
        <name>FMN</name>
        <dbReference type="ChEBI" id="CHEBI:58210"/>
    </cofactor>
</comment>
<comment type="similarity">
    <text evidence="5">Belongs to the FMN-dependent alpha-hydroxy acid dehydrogenase family.</text>
</comment>
<dbReference type="InterPro" id="IPR037396">
    <property type="entry name" value="FMN_HAD"/>
</dbReference>
<evidence type="ECO:0000256" key="3">
    <source>
        <dbReference type="ARBA" id="ARBA00022643"/>
    </source>
</evidence>